<dbReference type="AlphaFoldDB" id="A0AAJ0M8G1"/>
<accession>A0AAJ0M8G1</accession>
<name>A0AAJ0M8G1_9PEZI</name>
<dbReference type="EMBL" id="JAUIQD010000008">
    <property type="protein sequence ID" value="KAK3341637.1"/>
    <property type="molecule type" value="Genomic_DNA"/>
</dbReference>
<gene>
    <name evidence="1" type="ORF">B0T25DRAFT_558833</name>
</gene>
<keyword evidence="2" id="KW-1185">Reference proteome</keyword>
<evidence type="ECO:0000313" key="1">
    <source>
        <dbReference type="EMBL" id="KAK3341637.1"/>
    </source>
</evidence>
<dbReference type="Proteomes" id="UP001275084">
    <property type="component" value="Unassembled WGS sequence"/>
</dbReference>
<organism evidence="1 2">
    <name type="scientific">Lasiosphaeria hispida</name>
    <dbReference type="NCBI Taxonomy" id="260671"/>
    <lineage>
        <taxon>Eukaryota</taxon>
        <taxon>Fungi</taxon>
        <taxon>Dikarya</taxon>
        <taxon>Ascomycota</taxon>
        <taxon>Pezizomycotina</taxon>
        <taxon>Sordariomycetes</taxon>
        <taxon>Sordariomycetidae</taxon>
        <taxon>Sordariales</taxon>
        <taxon>Lasiosphaeriaceae</taxon>
        <taxon>Lasiosphaeria</taxon>
    </lineage>
</organism>
<proteinExistence type="predicted"/>
<protein>
    <submittedName>
        <fullName evidence="1">Uncharacterized protein</fullName>
    </submittedName>
</protein>
<reference evidence="1" key="2">
    <citation type="submission" date="2023-06" db="EMBL/GenBank/DDBJ databases">
        <authorList>
            <consortium name="Lawrence Berkeley National Laboratory"/>
            <person name="Haridas S."/>
            <person name="Hensen N."/>
            <person name="Bonometti L."/>
            <person name="Westerberg I."/>
            <person name="Brannstrom I.O."/>
            <person name="Guillou S."/>
            <person name="Cros-Aarteil S."/>
            <person name="Calhoun S."/>
            <person name="Kuo A."/>
            <person name="Mondo S."/>
            <person name="Pangilinan J."/>
            <person name="Riley R."/>
            <person name="Labutti K."/>
            <person name="Andreopoulos B."/>
            <person name="Lipzen A."/>
            <person name="Chen C."/>
            <person name="Yanf M."/>
            <person name="Daum C."/>
            <person name="Ng V."/>
            <person name="Clum A."/>
            <person name="Steindorff A."/>
            <person name="Ohm R."/>
            <person name="Martin F."/>
            <person name="Silar P."/>
            <person name="Natvig D."/>
            <person name="Lalanne C."/>
            <person name="Gautier V."/>
            <person name="Ament-Velasquez S.L."/>
            <person name="Kruys A."/>
            <person name="Hutchinson M.I."/>
            <person name="Powell A.J."/>
            <person name="Barry K."/>
            <person name="Miller A.N."/>
            <person name="Grigoriev I.V."/>
            <person name="Debuchy R."/>
            <person name="Gladieux P."/>
            <person name="Thoren M.H."/>
            <person name="Johannesson H."/>
        </authorList>
    </citation>
    <scope>NUCLEOTIDE SEQUENCE</scope>
    <source>
        <strain evidence="1">CBS 955.72</strain>
    </source>
</reference>
<comment type="caution">
    <text evidence="1">The sequence shown here is derived from an EMBL/GenBank/DDBJ whole genome shotgun (WGS) entry which is preliminary data.</text>
</comment>
<reference evidence="1" key="1">
    <citation type="journal article" date="2023" name="Mol. Phylogenet. Evol.">
        <title>Genome-scale phylogeny and comparative genomics of the fungal order Sordariales.</title>
        <authorList>
            <person name="Hensen N."/>
            <person name="Bonometti L."/>
            <person name="Westerberg I."/>
            <person name="Brannstrom I.O."/>
            <person name="Guillou S."/>
            <person name="Cros-Aarteil S."/>
            <person name="Calhoun S."/>
            <person name="Haridas S."/>
            <person name="Kuo A."/>
            <person name="Mondo S."/>
            <person name="Pangilinan J."/>
            <person name="Riley R."/>
            <person name="LaButti K."/>
            <person name="Andreopoulos B."/>
            <person name="Lipzen A."/>
            <person name="Chen C."/>
            <person name="Yan M."/>
            <person name="Daum C."/>
            <person name="Ng V."/>
            <person name="Clum A."/>
            <person name="Steindorff A."/>
            <person name="Ohm R.A."/>
            <person name="Martin F."/>
            <person name="Silar P."/>
            <person name="Natvig D.O."/>
            <person name="Lalanne C."/>
            <person name="Gautier V."/>
            <person name="Ament-Velasquez S.L."/>
            <person name="Kruys A."/>
            <person name="Hutchinson M.I."/>
            <person name="Powell A.J."/>
            <person name="Barry K."/>
            <person name="Miller A.N."/>
            <person name="Grigoriev I.V."/>
            <person name="Debuchy R."/>
            <person name="Gladieux P."/>
            <person name="Hiltunen Thoren M."/>
            <person name="Johannesson H."/>
        </authorList>
    </citation>
    <scope>NUCLEOTIDE SEQUENCE</scope>
    <source>
        <strain evidence="1">CBS 955.72</strain>
    </source>
</reference>
<sequence length="153" mass="17159">MNATAAVPWSSFQKRLIARRRGCSRRVERRARFPKTATKRNAAGSGKLSRLLMTATPLGALVRAMLERARRERAKRGRRHWCRMESAMMLPMSPGLAGARLARVTRAARAARVTRAARARGATRVMTRRRGKRGVPNEKSCAARKLSFCRKSS</sequence>
<evidence type="ECO:0000313" key="2">
    <source>
        <dbReference type="Proteomes" id="UP001275084"/>
    </source>
</evidence>